<dbReference type="EMBL" id="FCOJ02000006">
    <property type="protein sequence ID" value="SAK48537.1"/>
    <property type="molecule type" value="Genomic_DNA"/>
</dbReference>
<feature type="region of interest" description="Disordered" evidence="1">
    <location>
        <begin position="42"/>
        <end position="69"/>
    </location>
</feature>
<organism evidence="2 3">
    <name type="scientific">Caballeronia glebae</name>
    <dbReference type="NCBI Taxonomy" id="1777143"/>
    <lineage>
        <taxon>Bacteria</taxon>
        <taxon>Pseudomonadati</taxon>
        <taxon>Pseudomonadota</taxon>
        <taxon>Betaproteobacteria</taxon>
        <taxon>Burkholderiales</taxon>
        <taxon>Burkholderiaceae</taxon>
        <taxon>Caballeronia</taxon>
    </lineage>
</organism>
<evidence type="ECO:0000256" key="1">
    <source>
        <dbReference type="SAM" id="MobiDB-lite"/>
    </source>
</evidence>
<sequence>MPAQIGPASEREKKANRRSPVLRTTDGENRCCADFCEVRRRRKRGETHGRAPTGAIEPAAAPARHGSKEDRSRSIALVCARPLFPAAAVGRNQALCKSASRFGASILRRGTAAPPFILATGRANTSNVSQLLRNAPHGAAVPIWEPQPAFGNSPARSPAPACFVTTHKKAWHAHLPASRA</sequence>
<accession>A0A157ZUD5</accession>
<dbReference type="STRING" id="1777143.AWB82_01190"/>
<evidence type="ECO:0000313" key="3">
    <source>
        <dbReference type="Proteomes" id="UP000054596"/>
    </source>
</evidence>
<gene>
    <name evidence="2" type="ORF">AWB82_01190</name>
</gene>
<comment type="caution">
    <text evidence="2">The sequence shown here is derived from an EMBL/GenBank/DDBJ whole genome shotgun (WGS) entry which is preliminary data.</text>
</comment>
<dbReference type="AlphaFoldDB" id="A0A157ZUD5"/>
<evidence type="ECO:0000313" key="2">
    <source>
        <dbReference type="EMBL" id="SAK48537.1"/>
    </source>
</evidence>
<feature type="region of interest" description="Disordered" evidence="1">
    <location>
        <begin position="1"/>
        <end position="25"/>
    </location>
</feature>
<dbReference type="Proteomes" id="UP000054596">
    <property type="component" value="Unassembled WGS sequence"/>
</dbReference>
<protein>
    <submittedName>
        <fullName evidence="2">Uncharacterized protein</fullName>
    </submittedName>
</protein>
<reference evidence="2" key="1">
    <citation type="submission" date="2016-01" db="EMBL/GenBank/DDBJ databases">
        <authorList>
            <person name="Peeters C."/>
        </authorList>
    </citation>
    <scope>NUCLEOTIDE SEQUENCE [LARGE SCALE GENOMIC DNA]</scope>
    <source>
        <strain evidence="2">LMG 29325</strain>
    </source>
</reference>
<keyword evidence="3" id="KW-1185">Reference proteome</keyword>
<name>A0A157ZUD5_9BURK</name>
<proteinExistence type="predicted"/>